<dbReference type="Proteomes" id="UP000194236">
    <property type="component" value="Unassembled WGS sequence"/>
</dbReference>
<dbReference type="EMBL" id="MUJZ01051433">
    <property type="protein sequence ID" value="OTF73476.1"/>
    <property type="molecule type" value="Genomic_DNA"/>
</dbReference>
<name>A0A1Y3B1G3_EURMA</name>
<dbReference type="SUPFAM" id="SSF52058">
    <property type="entry name" value="L domain-like"/>
    <property type="match status" value="1"/>
</dbReference>
<keyword evidence="3" id="KW-1133">Transmembrane helix</keyword>
<dbReference type="AlphaFoldDB" id="A0A1Y3B1G3"/>
<sequence>RLLSPLRQLEHVELSYLRLDSHGSSTSDLFAQNRQTLRHVNLSHNSFVNISIRLLDELYQIEVLDLSHNSLYELSSSFLYILNQYRNLSLVFFDQNPWSCYRCHLLYFRNWITTPFTYQTKKHNAKFNMTNDGLEIDANSMSPILLNPYQKACQIYDRCAVCRYPPNLDGIRVDLIEDWKLEWCTDPTVQLRVSTTEPNVGLVLALLIIITLIIVIICVIVYYRNRGAIYFTNEELLYGRTSGYDDGTTSGGGGIMHQPHHKSSVYNISNAIRYFADATATPPDTMSVTSADSLYHPNSSHYHRRDSLHSHAQHQ</sequence>
<dbReference type="Gene3D" id="3.80.10.10">
    <property type="entry name" value="Ribonuclease Inhibitor"/>
    <property type="match status" value="1"/>
</dbReference>
<dbReference type="PANTHER" id="PTHR24369">
    <property type="entry name" value="ANTIGEN BSP, PUTATIVE-RELATED"/>
    <property type="match status" value="1"/>
</dbReference>
<feature type="non-terminal residue" evidence="4">
    <location>
        <position position="1"/>
    </location>
</feature>
<keyword evidence="5" id="KW-1185">Reference proteome</keyword>
<gene>
    <name evidence="4" type="ORF">BLA29_007674</name>
</gene>
<evidence type="ECO:0000256" key="1">
    <source>
        <dbReference type="ARBA" id="ARBA00022614"/>
    </source>
</evidence>
<evidence type="ECO:0000313" key="4">
    <source>
        <dbReference type="EMBL" id="OTF73476.1"/>
    </source>
</evidence>
<dbReference type="InterPro" id="IPR050541">
    <property type="entry name" value="LRR_TM_domain-containing"/>
</dbReference>
<keyword evidence="3 4" id="KW-0812">Transmembrane</keyword>
<dbReference type="GO" id="GO:0005886">
    <property type="term" value="C:plasma membrane"/>
    <property type="evidence" value="ECO:0007669"/>
    <property type="project" value="TreeGrafter"/>
</dbReference>
<proteinExistence type="predicted"/>
<dbReference type="OrthoDB" id="9229163at2759"/>
<comment type="caution">
    <text evidence="4">The sequence shown here is derived from an EMBL/GenBank/DDBJ whole genome shotgun (WGS) entry which is preliminary data.</text>
</comment>
<keyword evidence="1" id="KW-0433">Leucine-rich repeat</keyword>
<feature type="non-terminal residue" evidence="4">
    <location>
        <position position="315"/>
    </location>
</feature>
<feature type="transmembrane region" description="Helical" evidence="3">
    <location>
        <begin position="200"/>
        <end position="223"/>
    </location>
</feature>
<accession>A0A1Y3B1G3</accession>
<keyword evidence="2" id="KW-0677">Repeat</keyword>
<organism evidence="4 5">
    <name type="scientific">Euroglyphus maynei</name>
    <name type="common">Mayne's house dust mite</name>
    <dbReference type="NCBI Taxonomy" id="6958"/>
    <lineage>
        <taxon>Eukaryota</taxon>
        <taxon>Metazoa</taxon>
        <taxon>Ecdysozoa</taxon>
        <taxon>Arthropoda</taxon>
        <taxon>Chelicerata</taxon>
        <taxon>Arachnida</taxon>
        <taxon>Acari</taxon>
        <taxon>Acariformes</taxon>
        <taxon>Sarcoptiformes</taxon>
        <taxon>Astigmata</taxon>
        <taxon>Psoroptidia</taxon>
        <taxon>Analgoidea</taxon>
        <taxon>Pyroglyphidae</taxon>
        <taxon>Pyroglyphinae</taxon>
        <taxon>Euroglyphus</taxon>
    </lineage>
</organism>
<reference evidence="4 5" key="1">
    <citation type="submission" date="2017-03" db="EMBL/GenBank/DDBJ databases">
        <title>Genome Survey of Euroglyphus maynei.</title>
        <authorList>
            <person name="Arlian L.G."/>
            <person name="Morgan M.S."/>
            <person name="Rider S.D."/>
        </authorList>
    </citation>
    <scope>NUCLEOTIDE SEQUENCE [LARGE SCALE GENOMIC DNA]</scope>
    <source>
        <strain evidence="4">Arlian Lab</strain>
        <tissue evidence="4">Whole body</tissue>
    </source>
</reference>
<dbReference type="InterPro" id="IPR032675">
    <property type="entry name" value="LRR_dom_sf"/>
</dbReference>
<evidence type="ECO:0000256" key="3">
    <source>
        <dbReference type="SAM" id="Phobius"/>
    </source>
</evidence>
<evidence type="ECO:0000313" key="5">
    <source>
        <dbReference type="Proteomes" id="UP000194236"/>
    </source>
</evidence>
<evidence type="ECO:0000256" key="2">
    <source>
        <dbReference type="ARBA" id="ARBA00022737"/>
    </source>
</evidence>
<keyword evidence="3" id="KW-0472">Membrane</keyword>
<dbReference type="PANTHER" id="PTHR24369:SF216">
    <property type="entry name" value="CD180 MOLECULE"/>
    <property type="match status" value="1"/>
</dbReference>
<protein>
    <submittedName>
        <fullName evidence="4">Leucine-rich transmembrane protein</fullName>
    </submittedName>
</protein>